<dbReference type="EMBL" id="JBITGY010000008">
    <property type="protein sequence ID" value="MFI6501349.1"/>
    <property type="molecule type" value="Genomic_DNA"/>
</dbReference>
<evidence type="ECO:0000313" key="2">
    <source>
        <dbReference type="EMBL" id="MFI6501349.1"/>
    </source>
</evidence>
<gene>
    <name evidence="2" type="ORF">ACIBG2_28500</name>
</gene>
<dbReference type="SUPFAM" id="SSF50969">
    <property type="entry name" value="YVTN repeat-like/Quinoprotein amine dehydrogenase"/>
    <property type="match status" value="1"/>
</dbReference>
<comment type="caution">
    <text evidence="2">The sequence shown here is derived from an EMBL/GenBank/DDBJ whole genome shotgun (WGS) entry which is preliminary data.</text>
</comment>
<name>A0ABW7Z3P9_9ACTN</name>
<dbReference type="InterPro" id="IPR011044">
    <property type="entry name" value="Quino_amine_DH_bsu"/>
</dbReference>
<dbReference type="RefSeq" id="WP_397085856.1">
    <property type="nucleotide sequence ID" value="NZ_JBITGY010000008.1"/>
</dbReference>
<reference evidence="2 3" key="1">
    <citation type="submission" date="2024-10" db="EMBL/GenBank/DDBJ databases">
        <title>The Natural Products Discovery Center: Release of the First 8490 Sequenced Strains for Exploring Actinobacteria Biosynthetic Diversity.</title>
        <authorList>
            <person name="Kalkreuter E."/>
            <person name="Kautsar S.A."/>
            <person name="Yang D."/>
            <person name="Bader C.D."/>
            <person name="Teijaro C.N."/>
            <person name="Fluegel L."/>
            <person name="Davis C.M."/>
            <person name="Simpson J.R."/>
            <person name="Lauterbach L."/>
            <person name="Steele A.D."/>
            <person name="Gui C."/>
            <person name="Meng S."/>
            <person name="Li G."/>
            <person name="Viehrig K."/>
            <person name="Ye F."/>
            <person name="Su P."/>
            <person name="Kiefer A.F."/>
            <person name="Nichols A."/>
            <person name="Cepeda A.J."/>
            <person name="Yan W."/>
            <person name="Fan B."/>
            <person name="Jiang Y."/>
            <person name="Adhikari A."/>
            <person name="Zheng C.-J."/>
            <person name="Schuster L."/>
            <person name="Cowan T.M."/>
            <person name="Smanski M.J."/>
            <person name="Chevrette M.G."/>
            <person name="De Carvalho L.P.S."/>
            <person name="Shen B."/>
        </authorList>
    </citation>
    <scope>NUCLEOTIDE SEQUENCE [LARGE SCALE GENOMIC DNA]</scope>
    <source>
        <strain evidence="2 3">NPDC050545</strain>
    </source>
</reference>
<evidence type="ECO:0000313" key="3">
    <source>
        <dbReference type="Proteomes" id="UP001612741"/>
    </source>
</evidence>
<keyword evidence="1" id="KW-1133">Transmembrane helix</keyword>
<accession>A0ABW7Z3P9</accession>
<sequence length="477" mass="50474">MLIPLALGLIILVIGLALGARSLPRPALERFARRQGLLVTPYNGDHVIAYLRAVRSWRGAGLLGGIAFSLYFLGNLNFLFLLYGWLAGVLVAEFQLAATRPRRRDGRRLELVPRAHMVLWWLVALACWAMAGVSVVRSFTGEVGVAERFFLAIPPVVALAVHLVLRDLSGRAVPAGTMDLVAAEFAARRTSARVLLAGGGAVTFLTTGVLLVGVLPAPAPPPLTIELGPLPSIRFAVVQPDQDRWEMWTERGQPMPLSAADPSGPFAASGDGAHVIYRDRGTGRLVYRGPNREGAAELPGRGEIVFSRDGRHAAIGTSLVDTETGAAVTVNAARIIGIGGDRVVGTAGPRALPGTPASEVLVFDLRGALLSRAPLDPSLDVRLTPDGTKLAVLTFDDIVSMDPATGEVLGRKRLKLPPRTADQASLGWSADGRLLIKAEPGSADGPGHYLVDVRTGAAEALEEMPEPRAGLVYGSVT</sequence>
<keyword evidence="3" id="KW-1185">Reference proteome</keyword>
<evidence type="ECO:0000256" key="1">
    <source>
        <dbReference type="SAM" id="Phobius"/>
    </source>
</evidence>
<protein>
    <submittedName>
        <fullName evidence="2">Uncharacterized protein</fullName>
    </submittedName>
</protein>
<proteinExistence type="predicted"/>
<feature type="transmembrane region" description="Helical" evidence="1">
    <location>
        <begin position="118"/>
        <end position="136"/>
    </location>
</feature>
<keyword evidence="1" id="KW-0472">Membrane</keyword>
<dbReference type="Proteomes" id="UP001612741">
    <property type="component" value="Unassembled WGS sequence"/>
</dbReference>
<feature type="transmembrane region" description="Helical" evidence="1">
    <location>
        <begin position="194"/>
        <end position="215"/>
    </location>
</feature>
<organism evidence="2 3">
    <name type="scientific">Nonomuraea typhae</name>
    <dbReference type="NCBI Taxonomy" id="2603600"/>
    <lineage>
        <taxon>Bacteria</taxon>
        <taxon>Bacillati</taxon>
        <taxon>Actinomycetota</taxon>
        <taxon>Actinomycetes</taxon>
        <taxon>Streptosporangiales</taxon>
        <taxon>Streptosporangiaceae</taxon>
        <taxon>Nonomuraea</taxon>
    </lineage>
</organism>
<keyword evidence="1" id="KW-0812">Transmembrane</keyword>